<keyword evidence="1" id="KW-0732">Signal</keyword>
<dbReference type="InterPro" id="IPR016047">
    <property type="entry name" value="M23ase_b-sheet_dom"/>
</dbReference>
<evidence type="ECO:0000313" key="3">
    <source>
        <dbReference type="EMBL" id="PEH38594.1"/>
    </source>
</evidence>
<dbReference type="CDD" id="cd12797">
    <property type="entry name" value="M23_peptidase"/>
    <property type="match status" value="1"/>
</dbReference>
<dbReference type="Proteomes" id="UP000220629">
    <property type="component" value="Unassembled WGS sequence"/>
</dbReference>
<name>A0A2A7S4H6_BURGA</name>
<evidence type="ECO:0000256" key="1">
    <source>
        <dbReference type="ARBA" id="ARBA00022729"/>
    </source>
</evidence>
<dbReference type="InterPro" id="IPR050570">
    <property type="entry name" value="Cell_wall_metabolism_enzyme"/>
</dbReference>
<feature type="domain" description="M23ase beta-sheet core" evidence="2">
    <location>
        <begin position="268"/>
        <end position="365"/>
    </location>
</feature>
<accession>A0A2A7S4H6</accession>
<dbReference type="Gene3D" id="3.10.450.350">
    <property type="match status" value="1"/>
</dbReference>
<dbReference type="RefSeq" id="WP_098154105.1">
    <property type="nucleotide sequence ID" value="NZ_CADFCN010000021.1"/>
</dbReference>
<evidence type="ECO:0000313" key="4">
    <source>
        <dbReference type="Proteomes" id="UP000220629"/>
    </source>
</evidence>
<proteinExistence type="predicted"/>
<dbReference type="GO" id="GO:0004222">
    <property type="term" value="F:metalloendopeptidase activity"/>
    <property type="evidence" value="ECO:0007669"/>
    <property type="project" value="TreeGrafter"/>
</dbReference>
<comment type="caution">
    <text evidence="3">The sequence shown here is derived from an EMBL/GenBank/DDBJ whole genome shotgun (WGS) entry which is preliminary data.</text>
</comment>
<dbReference type="PANTHER" id="PTHR21666:SF289">
    <property type="entry name" value="L-ALA--D-GLU ENDOPEPTIDASE"/>
    <property type="match status" value="1"/>
</dbReference>
<dbReference type="PANTHER" id="PTHR21666">
    <property type="entry name" value="PEPTIDASE-RELATED"/>
    <property type="match status" value="1"/>
</dbReference>
<dbReference type="Pfam" id="PF01551">
    <property type="entry name" value="Peptidase_M23"/>
    <property type="match status" value="1"/>
</dbReference>
<dbReference type="Gene3D" id="2.70.70.10">
    <property type="entry name" value="Glucose Permease (Domain IIA)"/>
    <property type="match status" value="1"/>
</dbReference>
<organism evidence="3 4">
    <name type="scientific">Burkholderia gladioli</name>
    <name type="common">Pseudomonas marginata</name>
    <name type="synonym">Phytomonas marginata</name>
    <dbReference type="NCBI Taxonomy" id="28095"/>
    <lineage>
        <taxon>Bacteria</taxon>
        <taxon>Pseudomonadati</taxon>
        <taxon>Pseudomonadota</taxon>
        <taxon>Betaproteobacteria</taxon>
        <taxon>Burkholderiales</taxon>
        <taxon>Burkholderiaceae</taxon>
        <taxon>Burkholderia</taxon>
    </lineage>
</organism>
<dbReference type="InterPro" id="IPR011055">
    <property type="entry name" value="Dup_hybrid_motif"/>
</dbReference>
<dbReference type="AlphaFoldDB" id="A0A2A7S4H6"/>
<evidence type="ECO:0000259" key="2">
    <source>
        <dbReference type="Pfam" id="PF01551"/>
    </source>
</evidence>
<gene>
    <name evidence="3" type="ORF">CRM94_29945</name>
</gene>
<reference evidence="4" key="1">
    <citation type="submission" date="2017-09" db="EMBL/GenBank/DDBJ databases">
        <title>FDA dAtabase for Regulatory Grade micrObial Sequences (FDA-ARGOS): Supporting development and validation of Infectious Disease Dx tests.</title>
        <authorList>
            <person name="Minogue T."/>
            <person name="Wolcott M."/>
            <person name="Wasieloski L."/>
            <person name="Aguilar W."/>
            <person name="Moore D."/>
            <person name="Tallon L."/>
            <person name="Sadzewicz L."/>
            <person name="Ott S."/>
            <person name="Zhao X."/>
            <person name="Nagaraj S."/>
            <person name="Vavikolanu K."/>
            <person name="Aluvathingal J."/>
            <person name="Nadendla S."/>
            <person name="Sichtig H."/>
        </authorList>
    </citation>
    <scope>NUCLEOTIDE SEQUENCE [LARGE SCALE GENOMIC DNA]</scope>
    <source>
        <strain evidence="4">FDAARGOS_390</strain>
    </source>
</reference>
<dbReference type="EMBL" id="PDDY01000004">
    <property type="protein sequence ID" value="PEH38594.1"/>
    <property type="molecule type" value="Genomic_DNA"/>
</dbReference>
<sequence length="437" mass="45814">MWSPLNPIPEVSLVAGDRHARRPATPNPPARPFMRLLPAAAALGAIAAFSLAVTLPAVSNTPSPTTLGAARTPQQVFAATPFPSAQRFVTDQLEAAIASRDMRPGRFASRFAAGRSLLGDGSELFSLAAPAFGMGEPPLATGLRTGVITHSFAQTLQQLDIPPEVRIQVGDLVAAQLRTHAAAQTGDRYRIAYETTHEGPRLTAIEVRAAGKRFGAMWFRPPGAEHGAFYTFDGAPLEAAALSMPVLATRISSPFGERIHPISHLRSLHTGVDLAAPRGTRVNAAADGVVAFVGVDPHGYGRYVVIDHPDHYSTLYAHLSAYAPGLKVGMTLAQGQRVGAVGMTGAATGPHLHFEVRIADTPVDPIVALADASNTLSPMQLDAFRRDLVDVRTQFAAAAGPNVGIAMLDAAPAGAGLSTLDPTLRTLLQTPQVSSAS</sequence>
<protein>
    <submittedName>
        <fullName evidence="3">Peptidase M23</fullName>
    </submittedName>
</protein>
<dbReference type="SUPFAM" id="SSF51261">
    <property type="entry name" value="Duplicated hybrid motif"/>
    <property type="match status" value="1"/>
</dbReference>